<evidence type="ECO:0000313" key="5">
    <source>
        <dbReference type="EMBL" id="KAF2138291.1"/>
    </source>
</evidence>
<dbReference type="AlphaFoldDB" id="A0A6A6B684"/>
<dbReference type="GeneID" id="54304812"/>
<keyword evidence="2" id="KW-0560">Oxidoreductase</keyword>
<dbReference type="SUPFAM" id="SSF56176">
    <property type="entry name" value="FAD-binding/transporter-associated domain-like"/>
    <property type="match status" value="1"/>
</dbReference>
<dbReference type="OrthoDB" id="9983560at2759"/>
<evidence type="ECO:0000256" key="1">
    <source>
        <dbReference type="ARBA" id="ARBA00005466"/>
    </source>
</evidence>
<sequence>MRRSVLFFFFATASTAEFYNGTSSYTCLPSQACWPSLSMWQAFNTSIGGRLRATRLWAEPCYTDLTSDACLAVQEGYISGQPRSSIYGAMEQLNWEVCGNQSCQLNSLTGAPSSGVCSLGRLSAYYVEAISTSDVQKTLTFVEEHKIRLSIKNTGHDYMGRSAAANSLALWTHNMKDMEYHPEFSLSNGRNASSIQHVAVIGAGVQASEAYTYFQGFGMHVTVGAVGSVGLAGGFGQGGGHGHFGPSYGLMVDQAVEFDVVTADGKARTVNEFNDPDLFWAMRGGGGGTYAVLTAYKFRLHPAVPMNVYSFQADILNSSLASNLTQSKVYRDVITALANNQTEWSNERIAGYNFFLPNNIISIQILPSKDAKALKALTAQWSSFLTTYPGLNITQNEYKAFENFTDYATYIAPALATNGPVGVGIAEAARLVPRKQFTSPEDIEALVDAFLQGMQTSYELGAGLGTGSGQIYATGPANQHDNSKTGLHPAWRGSLWEVIHGGIYLSNYTRAEQDAIFDTVAQAIKPMKALTPEGGCYLNEGDWKESDWQQTFFGGNYNKLLKVKKMYDPTGLFSCWKCVGWTESDDSIGSC</sequence>
<dbReference type="RefSeq" id="XP_033394004.1">
    <property type="nucleotide sequence ID" value="XM_033547305.1"/>
</dbReference>
<dbReference type="PANTHER" id="PTHR13878">
    <property type="entry name" value="GULONOLACTONE OXIDASE"/>
    <property type="match status" value="1"/>
</dbReference>
<dbReference type="PANTHER" id="PTHR13878:SF91">
    <property type="entry name" value="FAD BINDING DOMAIN PROTEIN (AFU_ORTHOLOGUE AFUA_6G12070)-RELATED"/>
    <property type="match status" value="1"/>
</dbReference>
<dbReference type="InterPro" id="IPR036318">
    <property type="entry name" value="FAD-bd_PCMH-like_sf"/>
</dbReference>
<evidence type="ECO:0000313" key="6">
    <source>
        <dbReference type="Proteomes" id="UP000799438"/>
    </source>
</evidence>
<dbReference type="InterPro" id="IPR006094">
    <property type="entry name" value="Oxid_FAD_bind_N"/>
</dbReference>
<organism evidence="5 6">
    <name type="scientific">Aplosporella prunicola CBS 121167</name>
    <dbReference type="NCBI Taxonomy" id="1176127"/>
    <lineage>
        <taxon>Eukaryota</taxon>
        <taxon>Fungi</taxon>
        <taxon>Dikarya</taxon>
        <taxon>Ascomycota</taxon>
        <taxon>Pezizomycotina</taxon>
        <taxon>Dothideomycetes</taxon>
        <taxon>Dothideomycetes incertae sedis</taxon>
        <taxon>Botryosphaeriales</taxon>
        <taxon>Aplosporellaceae</taxon>
        <taxon>Aplosporella</taxon>
    </lineage>
</organism>
<dbReference type="InterPro" id="IPR016166">
    <property type="entry name" value="FAD-bd_PCMH"/>
</dbReference>
<dbReference type="InterPro" id="IPR016169">
    <property type="entry name" value="FAD-bd_PCMH_sub2"/>
</dbReference>
<accession>A0A6A6B684</accession>
<dbReference type="GO" id="GO:0071949">
    <property type="term" value="F:FAD binding"/>
    <property type="evidence" value="ECO:0007669"/>
    <property type="project" value="InterPro"/>
</dbReference>
<protein>
    <submittedName>
        <fullName evidence="5">Glucooligosaccharide oxidase</fullName>
    </submittedName>
</protein>
<dbReference type="InterPro" id="IPR050432">
    <property type="entry name" value="FAD-linked_Oxidoreductases_BP"/>
</dbReference>
<dbReference type="Pfam" id="PF08031">
    <property type="entry name" value="BBE"/>
    <property type="match status" value="1"/>
</dbReference>
<proteinExistence type="inferred from homology"/>
<name>A0A6A6B684_9PEZI</name>
<feature type="domain" description="FAD-binding PCMH-type" evidence="4">
    <location>
        <begin position="119"/>
        <end position="303"/>
    </location>
</feature>
<dbReference type="PROSITE" id="PS51387">
    <property type="entry name" value="FAD_PCMH"/>
    <property type="match status" value="1"/>
</dbReference>
<dbReference type="Pfam" id="PF01565">
    <property type="entry name" value="FAD_binding_4"/>
    <property type="match status" value="1"/>
</dbReference>
<dbReference type="GO" id="GO:0016491">
    <property type="term" value="F:oxidoreductase activity"/>
    <property type="evidence" value="ECO:0007669"/>
    <property type="project" value="UniProtKB-KW"/>
</dbReference>
<keyword evidence="3" id="KW-0732">Signal</keyword>
<dbReference type="EMBL" id="ML995497">
    <property type="protein sequence ID" value="KAF2138291.1"/>
    <property type="molecule type" value="Genomic_DNA"/>
</dbReference>
<reference evidence="5" key="1">
    <citation type="journal article" date="2020" name="Stud. Mycol.">
        <title>101 Dothideomycetes genomes: a test case for predicting lifestyles and emergence of pathogens.</title>
        <authorList>
            <person name="Haridas S."/>
            <person name="Albert R."/>
            <person name="Binder M."/>
            <person name="Bloem J."/>
            <person name="Labutti K."/>
            <person name="Salamov A."/>
            <person name="Andreopoulos B."/>
            <person name="Baker S."/>
            <person name="Barry K."/>
            <person name="Bills G."/>
            <person name="Bluhm B."/>
            <person name="Cannon C."/>
            <person name="Castanera R."/>
            <person name="Culley D."/>
            <person name="Daum C."/>
            <person name="Ezra D."/>
            <person name="Gonzalez J."/>
            <person name="Henrissat B."/>
            <person name="Kuo A."/>
            <person name="Liang C."/>
            <person name="Lipzen A."/>
            <person name="Lutzoni F."/>
            <person name="Magnuson J."/>
            <person name="Mondo S."/>
            <person name="Nolan M."/>
            <person name="Ohm R."/>
            <person name="Pangilinan J."/>
            <person name="Park H.-J."/>
            <person name="Ramirez L."/>
            <person name="Alfaro M."/>
            <person name="Sun H."/>
            <person name="Tritt A."/>
            <person name="Yoshinaga Y."/>
            <person name="Zwiers L.-H."/>
            <person name="Turgeon B."/>
            <person name="Goodwin S."/>
            <person name="Spatafora J."/>
            <person name="Crous P."/>
            <person name="Grigoriev I."/>
        </authorList>
    </citation>
    <scope>NUCLEOTIDE SEQUENCE</scope>
    <source>
        <strain evidence="5">CBS 121167</strain>
    </source>
</reference>
<dbReference type="Gene3D" id="3.30.465.10">
    <property type="match status" value="2"/>
</dbReference>
<comment type="similarity">
    <text evidence="1">Belongs to the oxygen-dependent FAD-linked oxidoreductase family.</text>
</comment>
<evidence type="ECO:0000259" key="4">
    <source>
        <dbReference type="PROSITE" id="PS51387"/>
    </source>
</evidence>
<evidence type="ECO:0000256" key="2">
    <source>
        <dbReference type="ARBA" id="ARBA00023002"/>
    </source>
</evidence>
<evidence type="ECO:0000256" key="3">
    <source>
        <dbReference type="SAM" id="SignalP"/>
    </source>
</evidence>
<feature type="chain" id="PRO_5025571821" evidence="3">
    <location>
        <begin position="17"/>
        <end position="591"/>
    </location>
</feature>
<gene>
    <name evidence="5" type="ORF">K452DRAFT_91549</name>
</gene>
<keyword evidence="6" id="KW-1185">Reference proteome</keyword>
<dbReference type="InterPro" id="IPR012951">
    <property type="entry name" value="BBE"/>
</dbReference>
<feature type="signal peptide" evidence="3">
    <location>
        <begin position="1"/>
        <end position="16"/>
    </location>
</feature>
<dbReference type="Proteomes" id="UP000799438">
    <property type="component" value="Unassembled WGS sequence"/>
</dbReference>